<dbReference type="GO" id="GO:0003677">
    <property type="term" value="F:DNA binding"/>
    <property type="evidence" value="ECO:0007669"/>
    <property type="project" value="UniProtKB-KW"/>
</dbReference>
<comment type="caution">
    <text evidence="5">The sequence shown here is derived from an EMBL/GenBank/DDBJ whole genome shotgun (WGS) entry which is preliminary data.</text>
</comment>
<keyword evidence="2" id="KW-0238">DNA-binding</keyword>
<organism evidence="5 6">
    <name type="scientific">Neorhizobium alkalisoli</name>
    <dbReference type="NCBI Taxonomy" id="528178"/>
    <lineage>
        <taxon>Bacteria</taxon>
        <taxon>Pseudomonadati</taxon>
        <taxon>Pseudomonadota</taxon>
        <taxon>Alphaproteobacteria</taxon>
        <taxon>Hyphomicrobiales</taxon>
        <taxon>Rhizobiaceae</taxon>
        <taxon>Rhizobium/Agrobacterium group</taxon>
        <taxon>Neorhizobium</taxon>
    </lineage>
</organism>
<dbReference type="SUPFAM" id="SSF47413">
    <property type="entry name" value="lambda repressor-like DNA-binding domains"/>
    <property type="match status" value="1"/>
</dbReference>
<dbReference type="Pfam" id="PF01381">
    <property type="entry name" value="HTH_3"/>
    <property type="match status" value="1"/>
</dbReference>
<gene>
    <name evidence="5" type="ORF">FHW37_103470</name>
</gene>
<dbReference type="PANTHER" id="PTHR36511:SF4">
    <property type="entry name" value="ANTITOXIN MQSA"/>
    <property type="match status" value="1"/>
</dbReference>
<feature type="domain" description="HTH cro/C1-type" evidence="4">
    <location>
        <begin position="35"/>
        <end position="88"/>
    </location>
</feature>
<dbReference type="Proteomes" id="UP000320653">
    <property type="component" value="Unassembled WGS sequence"/>
</dbReference>
<dbReference type="InterPro" id="IPR010982">
    <property type="entry name" value="Lambda_DNA-bd_dom_sf"/>
</dbReference>
<evidence type="ECO:0000259" key="4">
    <source>
        <dbReference type="PROSITE" id="PS50943"/>
    </source>
</evidence>
<dbReference type="InterPro" id="IPR001387">
    <property type="entry name" value="Cro/C1-type_HTH"/>
</dbReference>
<keyword evidence="1" id="KW-0805">Transcription regulation</keyword>
<evidence type="ECO:0000313" key="5">
    <source>
        <dbReference type="EMBL" id="TWF54600.1"/>
    </source>
</evidence>
<dbReference type="RefSeq" id="WP_145637066.1">
    <property type="nucleotide sequence ID" value="NZ_VIWP01000003.1"/>
</dbReference>
<name>A0A561QW46_9HYPH</name>
<proteinExistence type="predicted"/>
<protein>
    <submittedName>
        <fullName evidence="5">Putative transcriptional regulator</fullName>
    </submittedName>
</protein>
<dbReference type="InterPro" id="IPR052359">
    <property type="entry name" value="HTH-type_reg/antitoxin"/>
</dbReference>
<dbReference type="InterPro" id="IPR047761">
    <property type="entry name" value="NadS-like"/>
</dbReference>
<reference evidence="5 6" key="1">
    <citation type="submission" date="2019-06" db="EMBL/GenBank/DDBJ databases">
        <title>Sorghum-associated microbial communities from plants grown in Nebraska, USA.</title>
        <authorList>
            <person name="Schachtman D."/>
        </authorList>
    </citation>
    <scope>NUCLEOTIDE SEQUENCE [LARGE SCALE GENOMIC DNA]</scope>
    <source>
        <strain evidence="5 6">1225</strain>
    </source>
</reference>
<dbReference type="EMBL" id="VIWP01000003">
    <property type="protein sequence ID" value="TWF54600.1"/>
    <property type="molecule type" value="Genomic_DNA"/>
</dbReference>
<keyword evidence="3" id="KW-0804">Transcription</keyword>
<keyword evidence="6" id="KW-1185">Reference proteome</keyword>
<dbReference type="Gene3D" id="1.10.260.40">
    <property type="entry name" value="lambda repressor-like DNA-binding domains"/>
    <property type="match status" value="1"/>
</dbReference>
<dbReference type="SMART" id="SM00530">
    <property type="entry name" value="HTH_XRE"/>
    <property type="match status" value="1"/>
</dbReference>
<evidence type="ECO:0000256" key="1">
    <source>
        <dbReference type="ARBA" id="ARBA00023015"/>
    </source>
</evidence>
<evidence type="ECO:0000256" key="3">
    <source>
        <dbReference type="ARBA" id="ARBA00023163"/>
    </source>
</evidence>
<dbReference type="PROSITE" id="PS50943">
    <property type="entry name" value="HTH_CROC1"/>
    <property type="match status" value="1"/>
</dbReference>
<accession>A0A561QW46</accession>
<dbReference type="OrthoDB" id="461984at2"/>
<dbReference type="NCBIfam" id="NF041265">
    <property type="entry name" value="NadS"/>
    <property type="match status" value="1"/>
</dbReference>
<evidence type="ECO:0000256" key="2">
    <source>
        <dbReference type="ARBA" id="ARBA00023125"/>
    </source>
</evidence>
<dbReference type="AlphaFoldDB" id="A0A561QW46"/>
<evidence type="ECO:0000313" key="6">
    <source>
        <dbReference type="Proteomes" id="UP000320653"/>
    </source>
</evidence>
<dbReference type="CDD" id="cd00093">
    <property type="entry name" value="HTH_XRE"/>
    <property type="match status" value="1"/>
</dbReference>
<dbReference type="PANTHER" id="PTHR36511">
    <property type="entry name" value="MERR FAMILY BACTERIAL REGULATORY PROTEIN"/>
    <property type="match status" value="1"/>
</dbReference>
<sequence>MTFGKELIQSAEEALAIAEGRAEPAAVFVPETIDVAAIRKRQKLSQAAFAKRYGLPTGTIKDWEQNRRQPDRAAMLLLKVIEQEPDLVAQAIRA</sequence>